<dbReference type="FunFam" id="3.10.330.10:FF:000002">
    <property type="entry name" value="ubiquitin fusion degradation protein 1 homolog"/>
    <property type="match status" value="1"/>
</dbReference>
<sequence>MFGGFPGNFGGHSGTFENQYRCYSVAFIDKPHLEDGDKVILPPSALDRLASLRIDYPMLFEVWNDSAQKSSHCGVLEFIAEEGRIYMPSWVMENLLLGEGDLVRLKSATLAKGTYVKLQPHTSDFLDISNPKAVLEKTLRNFSCLTAGDTFRMNYNNKRYYIDVVESKPSQAICIIETDCEVDFAPPLDYVEPVYKKPEASTPVVSKPAAVAKESEVIEEEEPTFRAFVGGGNRLDGKTVEFQAPPPPRASSTESSSSSASAAPKKTAGKIVFGGPLRKPGEAKAPVAKKEAPKEETSEEPKFVAFKGKGNRLR</sequence>
<evidence type="ECO:0000313" key="6">
    <source>
        <dbReference type="EMBL" id="KAK3257356.1"/>
    </source>
</evidence>
<dbReference type="EMBL" id="LGRX02020603">
    <property type="protein sequence ID" value="KAK3257356.1"/>
    <property type="molecule type" value="Genomic_DNA"/>
</dbReference>
<dbReference type="Gene3D" id="2.40.40.50">
    <property type="entry name" value="Ubiquitin fusion degradation protein UFD1, N-terminal domain"/>
    <property type="match status" value="1"/>
</dbReference>
<comment type="caution">
    <text evidence="6">The sequence shown here is derived from an EMBL/GenBank/DDBJ whole genome shotgun (WGS) entry which is preliminary data.</text>
</comment>
<keyword evidence="7" id="KW-1185">Reference proteome</keyword>
<dbReference type="InterPro" id="IPR055417">
    <property type="entry name" value="UFD1_N1"/>
</dbReference>
<feature type="compositionally biased region" description="Low complexity" evidence="3">
    <location>
        <begin position="250"/>
        <end position="264"/>
    </location>
</feature>
<evidence type="ECO:0000256" key="2">
    <source>
        <dbReference type="ARBA" id="ARBA00022786"/>
    </source>
</evidence>
<dbReference type="GO" id="GO:0031593">
    <property type="term" value="F:polyubiquitin modification-dependent protein binding"/>
    <property type="evidence" value="ECO:0007669"/>
    <property type="project" value="TreeGrafter"/>
</dbReference>
<dbReference type="InterPro" id="IPR042299">
    <property type="entry name" value="Ufd1-like_Nn"/>
</dbReference>
<comment type="similarity">
    <text evidence="1">Belongs to the UFD1 family.</text>
</comment>
<dbReference type="GO" id="GO:0034098">
    <property type="term" value="C:VCP-NPL4-UFD1 AAA ATPase complex"/>
    <property type="evidence" value="ECO:0007669"/>
    <property type="project" value="TreeGrafter"/>
</dbReference>
<evidence type="ECO:0000256" key="1">
    <source>
        <dbReference type="ARBA" id="ARBA00006043"/>
    </source>
</evidence>
<keyword evidence="2" id="KW-0833">Ubl conjugation pathway</keyword>
<dbReference type="InterPro" id="IPR055418">
    <property type="entry name" value="UFD1_N2"/>
</dbReference>
<dbReference type="FunFam" id="2.40.40.50:FF:000001">
    <property type="entry name" value="Ubiquitin fusion degradation protein 1 homolog"/>
    <property type="match status" value="1"/>
</dbReference>
<feature type="compositionally biased region" description="Basic and acidic residues" evidence="3">
    <location>
        <begin position="288"/>
        <end position="302"/>
    </location>
</feature>
<dbReference type="InterPro" id="IPR004854">
    <property type="entry name" value="Ufd1-like"/>
</dbReference>
<feature type="region of interest" description="Disordered" evidence="3">
    <location>
        <begin position="229"/>
        <end position="314"/>
    </location>
</feature>
<evidence type="ECO:0000256" key="3">
    <source>
        <dbReference type="SAM" id="MobiDB-lite"/>
    </source>
</evidence>
<feature type="domain" description="Ubiquitin fusion degradation protein UFD1 N-terminal subdomain 1" evidence="4">
    <location>
        <begin position="16"/>
        <end position="110"/>
    </location>
</feature>
<dbReference type="Gene3D" id="3.10.330.10">
    <property type="match status" value="1"/>
</dbReference>
<name>A0AAE0KQS1_9CHLO</name>
<gene>
    <name evidence="6" type="ORF">CYMTET_33552</name>
</gene>
<evidence type="ECO:0000313" key="7">
    <source>
        <dbReference type="Proteomes" id="UP001190700"/>
    </source>
</evidence>
<dbReference type="Pfam" id="PF24842">
    <property type="entry name" value="UFD1_N2"/>
    <property type="match status" value="1"/>
</dbReference>
<dbReference type="GO" id="GO:0006511">
    <property type="term" value="P:ubiquitin-dependent protein catabolic process"/>
    <property type="evidence" value="ECO:0007669"/>
    <property type="project" value="InterPro"/>
</dbReference>
<organism evidence="6 7">
    <name type="scientific">Cymbomonas tetramitiformis</name>
    <dbReference type="NCBI Taxonomy" id="36881"/>
    <lineage>
        <taxon>Eukaryota</taxon>
        <taxon>Viridiplantae</taxon>
        <taxon>Chlorophyta</taxon>
        <taxon>Pyramimonadophyceae</taxon>
        <taxon>Pyramimonadales</taxon>
        <taxon>Pyramimonadaceae</taxon>
        <taxon>Cymbomonas</taxon>
    </lineage>
</organism>
<protein>
    <submittedName>
        <fullName evidence="6">Uncharacterized protein</fullName>
    </submittedName>
</protein>
<proteinExistence type="inferred from homology"/>
<dbReference type="PANTHER" id="PTHR12555">
    <property type="entry name" value="UBIQUITIN FUSION DEGRADATON PROTEIN 1"/>
    <property type="match status" value="1"/>
</dbReference>
<evidence type="ECO:0000259" key="5">
    <source>
        <dbReference type="Pfam" id="PF24842"/>
    </source>
</evidence>
<dbReference type="GO" id="GO:0036503">
    <property type="term" value="P:ERAD pathway"/>
    <property type="evidence" value="ECO:0007669"/>
    <property type="project" value="TreeGrafter"/>
</dbReference>
<feature type="domain" description="Ubiquitin fusion degradation protein UFD1 N-terminal subdomain 2" evidence="5">
    <location>
        <begin position="112"/>
        <end position="187"/>
    </location>
</feature>
<dbReference type="Proteomes" id="UP001190700">
    <property type="component" value="Unassembled WGS sequence"/>
</dbReference>
<accession>A0AAE0KQS1</accession>
<dbReference type="AlphaFoldDB" id="A0AAE0KQS1"/>
<reference evidence="6 7" key="1">
    <citation type="journal article" date="2015" name="Genome Biol. Evol.">
        <title>Comparative Genomics of a Bacterivorous Green Alga Reveals Evolutionary Causalities and Consequences of Phago-Mixotrophic Mode of Nutrition.</title>
        <authorList>
            <person name="Burns J.A."/>
            <person name="Paasch A."/>
            <person name="Narechania A."/>
            <person name="Kim E."/>
        </authorList>
    </citation>
    <scope>NUCLEOTIDE SEQUENCE [LARGE SCALE GENOMIC DNA]</scope>
    <source>
        <strain evidence="6 7">PLY_AMNH</strain>
    </source>
</reference>
<dbReference type="PANTHER" id="PTHR12555:SF13">
    <property type="entry name" value="UBIQUITIN RECOGNITION FACTOR IN ER-ASSOCIATED DEGRADATION PROTEIN 1"/>
    <property type="match status" value="1"/>
</dbReference>
<evidence type="ECO:0000259" key="4">
    <source>
        <dbReference type="Pfam" id="PF03152"/>
    </source>
</evidence>
<dbReference type="Pfam" id="PF03152">
    <property type="entry name" value="UFD1_N1"/>
    <property type="match status" value="1"/>
</dbReference>